<comment type="similarity">
    <text evidence="2">Belongs to the G-protein coupled receptor 1 family.</text>
</comment>
<feature type="region of interest" description="Disordered" evidence="6">
    <location>
        <begin position="1"/>
        <end position="36"/>
    </location>
</feature>
<dbReference type="Proteomes" id="UP000475862">
    <property type="component" value="Unassembled WGS sequence"/>
</dbReference>
<sequence length="362" mass="40540">MDAMNSSADNYGGTTVGNRSSSPFPEWSGGGGGGNWSSQNETTAILCPLFESTGEEEYSLLFEFVTYGVLLNVIGVFGILGNVISMVILSRPQMKSSINYLLIGLARCDTVLIVTSMLLFGLPVVYPATGHLFNYYFKVYPLIAPVVYPIAMISQTVSVYLTLTVTLERFVAVCHPLRARSLCTYGRARAYVVATIAFAVFYNVTRFLEVTVQKCVHTGSNQYVYQVYPSDLRNDRDYISIYIHWMYLLIMYFIPFGSLAVLNAAIYRQVSSTRRHVILMVRLSARSERRSEGVRKPVREFFHCNTEIQCSVIAVRVARFSNPALNPPPRVVCYFPNFNAVAVTSISTEQSFCYLLVSTRNS</sequence>
<evidence type="ECO:0000313" key="9">
    <source>
        <dbReference type="EMBL" id="KAE9534431.1"/>
    </source>
</evidence>
<evidence type="ECO:0000256" key="3">
    <source>
        <dbReference type="ARBA" id="ARBA00022692"/>
    </source>
</evidence>
<evidence type="ECO:0000256" key="6">
    <source>
        <dbReference type="SAM" id="MobiDB-lite"/>
    </source>
</evidence>
<feature type="transmembrane region" description="Helical" evidence="7">
    <location>
        <begin position="188"/>
        <end position="204"/>
    </location>
</feature>
<accession>A0A6G0TKF3</accession>
<dbReference type="GO" id="GO:0004930">
    <property type="term" value="F:G protein-coupled receptor activity"/>
    <property type="evidence" value="ECO:0007669"/>
    <property type="project" value="InterPro"/>
</dbReference>
<dbReference type="InterPro" id="IPR000276">
    <property type="entry name" value="GPCR_Rhodpsn"/>
</dbReference>
<dbReference type="InterPro" id="IPR017452">
    <property type="entry name" value="GPCR_Rhodpsn_7TM"/>
</dbReference>
<dbReference type="SUPFAM" id="SSF81321">
    <property type="entry name" value="Family A G protein-coupled receptor-like"/>
    <property type="match status" value="1"/>
</dbReference>
<feature type="compositionally biased region" description="Polar residues" evidence="6">
    <location>
        <begin position="1"/>
        <end position="19"/>
    </location>
</feature>
<proteinExistence type="inferred from homology"/>
<feature type="transmembrane region" description="Helical" evidence="7">
    <location>
        <begin position="64"/>
        <end position="89"/>
    </location>
</feature>
<dbReference type="PANTHER" id="PTHR46641:SF2">
    <property type="entry name" value="FMRFAMIDE RECEPTOR"/>
    <property type="match status" value="1"/>
</dbReference>
<reference evidence="9 10" key="1">
    <citation type="submission" date="2019-08" db="EMBL/GenBank/DDBJ databases">
        <title>The genome of the soybean aphid Biotype 1, its phylome, world population structure and adaptation to the North American continent.</title>
        <authorList>
            <person name="Giordano R."/>
            <person name="Donthu R.K."/>
            <person name="Hernandez A.G."/>
            <person name="Wright C.L."/>
            <person name="Zimin A.V."/>
        </authorList>
    </citation>
    <scope>NUCLEOTIDE SEQUENCE [LARGE SCALE GENOMIC DNA]</scope>
    <source>
        <tissue evidence="9">Whole aphids</tissue>
    </source>
</reference>
<dbReference type="Gene3D" id="1.20.1070.10">
    <property type="entry name" value="Rhodopsin 7-helix transmembrane proteins"/>
    <property type="match status" value="1"/>
</dbReference>
<keyword evidence="3 7" id="KW-0812">Transmembrane</keyword>
<evidence type="ECO:0000256" key="4">
    <source>
        <dbReference type="ARBA" id="ARBA00022989"/>
    </source>
</evidence>
<dbReference type="OrthoDB" id="10011262at2759"/>
<name>A0A6G0TKF3_APHGL</name>
<protein>
    <recommendedName>
        <fullName evidence="8">G-protein coupled receptors family 1 profile domain-containing protein</fullName>
    </recommendedName>
</protein>
<dbReference type="Pfam" id="PF00001">
    <property type="entry name" value="7tm_1"/>
    <property type="match status" value="1"/>
</dbReference>
<feature type="domain" description="G-protein coupled receptors family 1 profile" evidence="8">
    <location>
        <begin position="81"/>
        <end position="291"/>
    </location>
</feature>
<dbReference type="InterPro" id="IPR052954">
    <property type="entry name" value="GPCR-Ligand_Int"/>
</dbReference>
<evidence type="ECO:0000256" key="7">
    <source>
        <dbReference type="SAM" id="Phobius"/>
    </source>
</evidence>
<keyword evidence="4 7" id="KW-1133">Transmembrane helix</keyword>
<dbReference type="PRINTS" id="PR00237">
    <property type="entry name" value="GPCRRHODOPSN"/>
</dbReference>
<feature type="transmembrane region" description="Helical" evidence="7">
    <location>
        <begin position="242"/>
        <end position="266"/>
    </location>
</feature>
<dbReference type="GO" id="GO:0016020">
    <property type="term" value="C:membrane"/>
    <property type="evidence" value="ECO:0007669"/>
    <property type="project" value="UniProtKB-SubCell"/>
</dbReference>
<comment type="subcellular location">
    <subcellularLocation>
        <location evidence="1">Membrane</location>
    </subcellularLocation>
</comment>
<dbReference type="EMBL" id="VYZN01000028">
    <property type="protein sequence ID" value="KAE9534431.1"/>
    <property type="molecule type" value="Genomic_DNA"/>
</dbReference>
<evidence type="ECO:0000256" key="2">
    <source>
        <dbReference type="ARBA" id="ARBA00010663"/>
    </source>
</evidence>
<gene>
    <name evidence="9" type="ORF">AGLY_008521</name>
</gene>
<evidence type="ECO:0000256" key="1">
    <source>
        <dbReference type="ARBA" id="ARBA00004370"/>
    </source>
</evidence>
<dbReference type="CDD" id="cd14978">
    <property type="entry name" value="7tmA_FMRFamide_R-like"/>
    <property type="match status" value="1"/>
</dbReference>
<dbReference type="AlphaFoldDB" id="A0A6G0TKF3"/>
<organism evidence="9 10">
    <name type="scientific">Aphis glycines</name>
    <name type="common">Soybean aphid</name>
    <dbReference type="NCBI Taxonomy" id="307491"/>
    <lineage>
        <taxon>Eukaryota</taxon>
        <taxon>Metazoa</taxon>
        <taxon>Ecdysozoa</taxon>
        <taxon>Arthropoda</taxon>
        <taxon>Hexapoda</taxon>
        <taxon>Insecta</taxon>
        <taxon>Pterygota</taxon>
        <taxon>Neoptera</taxon>
        <taxon>Paraneoptera</taxon>
        <taxon>Hemiptera</taxon>
        <taxon>Sternorrhyncha</taxon>
        <taxon>Aphidomorpha</taxon>
        <taxon>Aphidoidea</taxon>
        <taxon>Aphididae</taxon>
        <taxon>Aphidini</taxon>
        <taxon>Aphis</taxon>
        <taxon>Aphis</taxon>
    </lineage>
</organism>
<feature type="transmembrane region" description="Helical" evidence="7">
    <location>
        <begin position="146"/>
        <end position="167"/>
    </location>
</feature>
<evidence type="ECO:0000313" key="10">
    <source>
        <dbReference type="Proteomes" id="UP000475862"/>
    </source>
</evidence>
<feature type="transmembrane region" description="Helical" evidence="7">
    <location>
        <begin position="101"/>
        <end position="126"/>
    </location>
</feature>
<dbReference type="PROSITE" id="PS50262">
    <property type="entry name" value="G_PROTEIN_RECEP_F1_2"/>
    <property type="match status" value="1"/>
</dbReference>
<keyword evidence="10" id="KW-1185">Reference proteome</keyword>
<evidence type="ECO:0000256" key="5">
    <source>
        <dbReference type="ARBA" id="ARBA00023136"/>
    </source>
</evidence>
<comment type="caution">
    <text evidence="9">The sequence shown here is derived from an EMBL/GenBank/DDBJ whole genome shotgun (WGS) entry which is preliminary data.</text>
</comment>
<dbReference type="PANTHER" id="PTHR46641">
    <property type="entry name" value="FMRFAMIDE RECEPTOR-RELATED"/>
    <property type="match status" value="1"/>
</dbReference>
<evidence type="ECO:0000259" key="8">
    <source>
        <dbReference type="PROSITE" id="PS50262"/>
    </source>
</evidence>
<keyword evidence="5 7" id="KW-0472">Membrane</keyword>